<keyword evidence="3" id="KW-0274">FAD</keyword>
<evidence type="ECO:0000259" key="6">
    <source>
        <dbReference type="Pfam" id="PF02770"/>
    </source>
</evidence>
<dbReference type="InterPro" id="IPR009100">
    <property type="entry name" value="AcylCoA_DH/oxidase_NM_dom_sf"/>
</dbReference>
<dbReference type="PANTHER" id="PTHR43292">
    <property type="entry name" value="ACYL-COA DEHYDROGENASE"/>
    <property type="match status" value="1"/>
</dbReference>
<evidence type="ECO:0000256" key="4">
    <source>
        <dbReference type="ARBA" id="ARBA00023002"/>
    </source>
</evidence>
<keyword evidence="2" id="KW-0285">Flavoprotein</keyword>
<dbReference type="Gene3D" id="2.40.110.10">
    <property type="entry name" value="Butyryl-CoA Dehydrogenase, subunit A, domain 2"/>
    <property type="match status" value="1"/>
</dbReference>
<dbReference type="EC" id="1.3.8.4" evidence="8"/>
<protein>
    <submittedName>
        <fullName evidence="8">Putative enzyme</fullName>
        <ecNumber evidence="8">1.3.8.4</ecNumber>
    </submittedName>
</protein>
<dbReference type="InterPro" id="IPR046373">
    <property type="entry name" value="Acyl-CoA_Oxase/DH_mid-dom_sf"/>
</dbReference>
<evidence type="ECO:0000256" key="2">
    <source>
        <dbReference type="ARBA" id="ARBA00022630"/>
    </source>
</evidence>
<accession>A0A1K0IPN8</accession>
<evidence type="ECO:0000256" key="1">
    <source>
        <dbReference type="ARBA" id="ARBA00001974"/>
    </source>
</evidence>
<feature type="domain" description="Acyl-CoA dehydrogenase/oxidase N-terminal" evidence="7">
    <location>
        <begin position="8"/>
        <end position="119"/>
    </location>
</feature>
<dbReference type="InterPro" id="IPR013786">
    <property type="entry name" value="AcylCoA_DH/ox_N"/>
</dbReference>
<gene>
    <name evidence="8" type="ORF">CNECB9_5360016</name>
</gene>
<dbReference type="GO" id="GO:0050660">
    <property type="term" value="F:flavin adenine dinucleotide binding"/>
    <property type="evidence" value="ECO:0007669"/>
    <property type="project" value="InterPro"/>
</dbReference>
<sequence length="286" mass="31237">MDLVYSGQHKAFRQEIRDFIAASLPDDLRQRLRAGGFASKADTELWQRRLNARGWGAPAWPKAFGGTGWDAAEQQIFADECACAPAPPPHIFNITMLGPVLIHFGSDAQRETFLPKLLNADIQVCQGFSEPNAGSDLASLKTRAERTADGYLVNGQKLWTSQAHYSDWIFCLVRTDPDAPKPQAGISLLIDLKSPGITVRPIVSIDGRHSLNEVFFDNVLVPDKVSRASPAPRIPDPQCPVPPEAAALPGARWRRNCAWWHSPFPAASPARSPDSAWPASPSAESA</sequence>
<dbReference type="FunFam" id="2.40.110.10:FF:000011">
    <property type="entry name" value="Acyl-CoA dehydrogenase FadE34"/>
    <property type="match status" value="1"/>
</dbReference>
<dbReference type="GO" id="GO:0005886">
    <property type="term" value="C:plasma membrane"/>
    <property type="evidence" value="ECO:0007669"/>
    <property type="project" value="TreeGrafter"/>
</dbReference>
<dbReference type="InterPro" id="IPR052161">
    <property type="entry name" value="Mycobact_Acyl-CoA_DH"/>
</dbReference>
<dbReference type="Gene3D" id="1.10.540.10">
    <property type="entry name" value="Acyl-CoA dehydrogenase/oxidase, N-terminal domain"/>
    <property type="match status" value="1"/>
</dbReference>
<dbReference type="GO" id="GO:0008470">
    <property type="term" value="F:3-methylbutanoyl-CoA dehydrogenase activity"/>
    <property type="evidence" value="ECO:0007669"/>
    <property type="project" value="UniProtKB-EC"/>
</dbReference>
<comment type="cofactor">
    <cofactor evidence="1">
        <name>FAD</name>
        <dbReference type="ChEBI" id="CHEBI:57692"/>
    </cofactor>
</comment>
<evidence type="ECO:0000256" key="3">
    <source>
        <dbReference type="ARBA" id="ARBA00022827"/>
    </source>
</evidence>
<dbReference type="AlphaFoldDB" id="A0A1K0IPN8"/>
<dbReference type="Pfam" id="PF02771">
    <property type="entry name" value="Acyl-CoA_dh_N"/>
    <property type="match status" value="1"/>
</dbReference>
<keyword evidence="4 8" id="KW-0560">Oxidoreductase</keyword>
<organism evidence="8">
    <name type="scientific">Cupriavidus necator</name>
    <name type="common">Alcaligenes eutrophus</name>
    <name type="synonym">Ralstonia eutropha</name>
    <dbReference type="NCBI Taxonomy" id="106590"/>
    <lineage>
        <taxon>Bacteria</taxon>
        <taxon>Pseudomonadati</taxon>
        <taxon>Pseudomonadota</taxon>
        <taxon>Betaproteobacteria</taxon>
        <taxon>Burkholderiales</taxon>
        <taxon>Burkholderiaceae</taxon>
        <taxon>Cupriavidus</taxon>
    </lineage>
</organism>
<evidence type="ECO:0000256" key="5">
    <source>
        <dbReference type="SAM" id="MobiDB-lite"/>
    </source>
</evidence>
<evidence type="ECO:0000259" key="7">
    <source>
        <dbReference type="Pfam" id="PF02771"/>
    </source>
</evidence>
<feature type="domain" description="Acyl-CoA oxidase/dehydrogenase middle" evidence="6">
    <location>
        <begin position="125"/>
        <end position="219"/>
    </location>
</feature>
<dbReference type="InterPro" id="IPR006091">
    <property type="entry name" value="Acyl-CoA_Oxase/DH_mid-dom"/>
</dbReference>
<dbReference type="EMBL" id="FMSH01000486">
    <property type="protein sequence ID" value="SCU95993.1"/>
    <property type="molecule type" value="Genomic_DNA"/>
</dbReference>
<dbReference type="PANTHER" id="PTHR43292:SF3">
    <property type="entry name" value="ACYL-COA DEHYDROGENASE FADE29"/>
    <property type="match status" value="1"/>
</dbReference>
<name>A0A1K0IPN8_CUPNE</name>
<feature type="region of interest" description="Disordered" evidence="5">
    <location>
        <begin position="265"/>
        <end position="286"/>
    </location>
</feature>
<reference evidence="8" key="1">
    <citation type="submission" date="2016-09" db="EMBL/GenBank/DDBJ databases">
        <authorList>
            <person name="Capua I."/>
            <person name="De Benedictis P."/>
            <person name="Joannis T."/>
            <person name="Lombin L.H."/>
            <person name="Cattoli G."/>
        </authorList>
    </citation>
    <scope>NUCLEOTIDE SEQUENCE</scope>
    <source>
        <strain evidence="8">B9</strain>
    </source>
</reference>
<dbReference type="InterPro" id="IPR037069">
    <property type="entry name" value="AcylCoA_DH/ox_N_sf"/>
</dbReference>
<proteinExistence type="predicted"/>
<dbReference type="Pfam" id="PF02770">
    <property type="entry name" value="Acyl-CoA_dh_M"/>
    <property type="match status" value="1"/>
</dbReference>
<dbReference type="SUPFAM" id="SSF56645">
    <property type="entry name" value="Acyl-CoA dehydrogenase NM domain-like"/>
    <property type="match status" value="1"/>
</dbReference>
<evidence type="ECO:0000313" key="8">
    <source>
        <dbReference type="EMBL" id="SCU95993.1"/>
    </source>
</evidence>